<comment type="caution">
    <text evidence="1">The sequence shown here is derived from an EMBL/GenBank/DDBJ whole genome shotgun (WGS) entry which is preliminary data.</text>
</comment>
<dbReference type="AlphaFoldDB" id="A0A6S7LTR9"/>
<protein>
    <submittedName>
        <fullName evidence="1">Uncharacterized protein</fullName>
    </submittedName>
</protein>
<reference evidence="1" key="1">
    <citation type="submission" date="2020-04" db="EMBL/GenBank/DDBJ databases">
        <authorList>
            <person name="Alioto T."/>
            <person name="Alioto T."/>
            <person name="Gomez Garrido J."/>
        </authorList>
    </citation>
    <scope>NUCLEOTIDE SEQUENCE</scope>
    <source>
        <strain evidence="1">A484AB</strain>
    </source>
</reference>
<evidence type="ECO:0000313" key="2">
    <source>
        <dbReference type="Proteomes" id="UP001152795"/>
    </source>
</evidence>
<dbReference type="EMBL" id="CACRXK020034595">
    <property type="protein sequence ID" value="CAB4044332.1"/>
    <property type="molecule type" value="Genomic_DNA"/>
</dbReference>
<proteinExistence type="predicted"/>
<keyword evidence="2" id="KW-1185">Reference proteome</keyword>
<gene>
    <name evidence="1" type="ORF">PACLA_8A077662</name>
</gene>
<organism evidence="1 2">
    <name type="scientific">Paramuricea clavata</name>
    <name type="common">Red gorgonian</name>
    <name type="synonym">Violescent sea-whip</name>
    <dbReference type="NCBI Taxonomy" id="317549"/>
    <lineage>
        <taxon>Eukaryota</taxon>
        <taxon>Metazoa</taxon>
        <taxon>Cnidaria</taxon>
        <taxon>Anthozoa</taxon>
        <taxon>Octocorallia</taxon>
        <taxon>Malacalcyonacea</taxon>
        <taxon>Plexauridae</taxon>
        <taxon>Paramuricea</taxon>
    </lineage>
</organism>
<dbReference type="Proteomes" id="UP001152795">
    <property type="component" value="Unassembled WGS sequence"/>
</dbReference>
<evidence type="ECO:0000313" key="1">
    <source>
        <dbReference type="EMBL" id="CAB4044332.1"/>
    </source>
</evidence>
<feature type="non-terminal residue" evidence="1">
    <location>
        <position position="1"/>
    </location>
</feature>
<sequence length="55" mass="6307">TRFSLIQEAAPVDSDEEDYTSLKENRESYDPYCSLQKDDVDFNVIDTVLKDAVSM</sequence>
<accession>A0A6S7LTR9</accession>
<dbReference type="OrthoDB" id="6011348at2759"/>
<feature type="non-terminal residue" evidence="1">
    <location>
        <position position="55"/>
    </location>
</feature>
<name>A0A6S7LTR9_PARCT</name>